<dbReference type="PANTHER" id="PTHR30471:SF3">
    <property type="entry name" value="UPF0758 PROTEIN YEES-RELATED"/>
    <property type="match status" value="1"/>
</dbReference>
<dbReference type="NCBIfam" id="TIGR00608">
    <property type="entry name" value="radc"/>
    <property type="match status" value="1"/>
</dbReference>
<dbReference type="InterPro" id="IPR025657">
    <property type="entry name" value="RadC_JAB"/>
</dbReference>
<dbReference type="InterPro" id="IPR037518">
    <property type="entry name" value="MPN"/>
</dbReference>
<dbReference type="PROSITE" id="PS50249">
    <property type="entry name" value="MPN"/>
    <property type="match status" value="1"/>
</dbReference>
<dbReference type="PANTHER" id="PTHR30471">
    <property type="entry name" value="DNA REPAIR PROTEIN RADC"/>
    <property type="match status" value="1"/>
</dbReference>
<proteinExistence type="inferred from homology"/>
<dbReference type="PROSITE" id="PS01302">
    <property type="entry name" value="UPF0758"/>
    <property type="match status" value="1"/>
</dbReference>
<keyword evidence="5" id="KW-0482">Metalloprotease</keyword>
<feature type="domain" description="MPN" evidence="7">
    <location>
        <begin position="103"/>
        <end position="225"/>
    </location>
</feature>
<sequence>MSPINQWPAQERPREKLLHRGPQALSDAELLAIFLRTGTRGKNVIELARDIIQHFGGLKKLFAANLESFCQIKGLGEAKYVQLQACMEMSQRHLAEELTHSDVIQNPTQVKAFVQSRLMRYSNEVFAVLFLDNQHRILAFEELFFGTINASTVHPRVILQRALSLNAAAIIMSHNHPSGLAEASVSDIDITHCLKKALSLVDIRVLDHLIVASHQVISMAEQGHI</sequence>
<dbReference type="InterPro" id="IPR020891">
    <property type="entry name" value="UPF0758_CS"/>
</dbReference>
<evidence type="ECO:0000256" key="3">
    <source>
        <dbReference type="ARBA" id="ARBA00022801"/>
    </source>
</evidence>
<dbReference type="Pfam" id="PF04002">
    <property type="entry name" value="RadC"/>
    <property type="match status" value="1"/>
</dbReference>
<reference evidence="8 9" key="1">
    <citation type="submission" date="2019-07" db="EMBL/GenBank/DDBJ databases">
        <title>Draft genome for Aliikangiella sp. M105.</title>
        <authorList>
            <person name="Wang G."/>
        </authorList>
    </citation>
    <scope>NUCLEOTIDE SEQUENCE [LARGE SCALE GENOMIC DNA]</scope>
    <source>
        <strain evidence="8 9">M105</strain>
    </source>
</reference>
<dbReference type="Gene3D" id="3.40.140.10">
    <property type="entry name" value="Cytidine Deaminase, domain 2"/>
    <property type="match status" value="1"/>
</dbReference>
<dbReference type="CDD" id="cd08071">
    <property type="entry name" value="MPN_DUF2466"/>
    <property type="match status" value="1"/>
</dbReference>
<dbReference type="InterPro" id="IPR010994">
    <property type="entry name" value="RuvA_2-like"/>
</dbReference>
<evidence type="ECO:0000313" key="8">
    <source>
        <dbReference type="EMBL" id="TQV88965.1"/>
    </source>
</evidence>
<keyword evidence="4" id="KW-0862">Zinc</keyword>
<evidence type="ECO:0000256" key="6">
    <source>
        <dbReference type="RuleBase" id="RU003797"/>
    </source>
</evidence>
<keyword evidence="1" id="KW-0645">Protease</keyword>
<accession>A0A545UHM2</accession>
<dbReference type="GO" id="GO:0008237">
    <property type="term" value="F:metallopeptidase activity"/>
    <property type="evidence" value="ECO:0007669"/>
    <property type="project" value="UniProtKB-KW"/>
</dbReference>
<evidence type="ECO:0000256" key="2">
    <source>
        <dbReference type="ARBA" id="ARBA00022723"/>
    </source>
</evidence>
<dbReference type="GO" id="GO:0046872">
    <property type="term" value="F:metal ion binding"/>
    <property type="evidence" value="ECO:0007669"/>
    <property type="project" value="UniProtKB-KW"/>
</dbReference>
<organism evidence="8 9">
    <name type="scientific">Aliikangiella coralliicola</name>
    <dbReference type="NCBI Taxonomy" id="2592383"/>
    <lineage>
        <taxon>Bacteria</taxon>
        <taxon>Pseudomonadati</taxon>
        <taxon>Pseudomonadota</taxon>
        <taxon>Gammaproteobacteria</taxon>
        <taxon>Oceanospirillales</taxon>
        <taxon>Pleioneaceae</taxon>
        <taxon>Aliikangiella</taxon>
    </lineage>
</organism>
<dbReference type="OrthoDB" id="9804482at2"/>
<keyword evidence="3" id="KW-0378">Hydrolase</keyword>
<dbReference type="Pfam" id="PF20582">
    <property type="entry name" value="UPF0758_N"/>
    <property type="match status" value="1"/>
</dbReference>
<comment type="similarity">
    <text evidence="6">Belongs to the UPF0758 family.</text>
</comment>
<evidence type="ECO:0000259" key="7">
    <source>
        <dbReference type="PROSITE" id="PS50249"/>
    </source>
</evidence>
<dbReference type="RefSeq" id="WP_142892450.1">
    <property type="nucleotide sequence ID" value="NZ_ML660161.1"/>
</dbReference>
<evidence type="ECO:0000256" key="5">
    <source>
        <dbReference type="ARBA" id="ARBA00023049"/>
    </source>
</evidence>
<gene>
    <name evidence="8" type="ORF">FLL46_05385</name>
</gene>
<dbReference type="NCBIfam" id="NF000642">
    <property type="entry name" value="PRK00024.1"/>
    <property type="match status" value="1"/>
</dbReference>
<dbReference type="GO" id="GO:0006508">
    <property type="term" value="P:proteolysis"/>
    <property type="evidence" value="ECO:0007669"/>
    <property type="project" value="UniProtKB-KW"/>
</dbReference>
<keyword evidence="9" id="KW-1185">Reference proteome</keyword>
<comment type="caution">
    <text evidence="8">The sequence shown here is derived from an EMBL/GenBank/DDBJ whole genome shotgun (WGS) entry which is preliminary data.</text>
</comment>
<evidence type="ECO:0000256" key="4">
    <source>
        <dbReference type="ARBA" id="ARBA00022833"/>
    </source>
</evidence>
<dbReference type="InterPro" id="IPR046778">
    <property type="entry name" value="UPF0758_N"/>
</dbReference>
<dbReference type="InterPro" id="IPR001405">
    <property type="entry name" value="UPF0758"/>
</dbReference>
<protein>
    <submittedName>
        <fullName evidence="8">JAB domain-containing protein</fullName>
    </submittedName>
</protein>
<dbReference type="AlphaFoldDB" id="A0A545UHM2"/>
<dbReference type="EMBL" id="VIKS01000003">
    <property type="protein sequence ID" value="TQV88965.1"/>
    <property type="molecule type" value="Genomic_DNA"/>
</dbReference>
<dbReference type="SUPFAM" id="SSF47781">
    <property type="entry name" value="RuvA domain 2-like"/>
    <property type="match status" value="1"/>
</dbReference>
<name>A0A545UHM2_9GAMM</name>
<evidence type="ECO:0000313" key="9">
    <source>
        <dbReference type="Proteomes" id="UP000315439"/>
    </source>
</evidence>
<evidence type="ECO:0000256" key="1">
    <source>
        <dbReference type="ARBA" id="ARBA00022670"/>
    </source>
</evidence>
<keyword evidence="2" id="KW-0479">Metal-binding</keyword>
<dbReference type="Proteomes" id="UP000315439">
    <property type="component" value="Unassembled WGS sequence"/>
</dbReference>